<evidence type="ECO:0000313" key="2">
    <source>
        <dbReference type="EMBL" id="UJO24627.1"/>
    </source>
</evidence>
<dbReference type="RefSeq" id="XP_047768993.1">
    <property type="nucleotide sequence ID" value="XM_047912583.1"/>
</dbReference>
<proteinExistence type="predicted"/>
<name>A0A9Q8UW80_PASFU</name>
<accession>A0A9Q8UW80</accession>
<reference evidence="2" key="1">
    <citation type="submission" date="2021-12" db="EMBL/GenBank/DDBJ databases">
        <authorList>
            <person name="Zaccaron A."/>
            <person name="Stergiopoulos I."/>
        </authorList>
    </citation>
    <scope>NUCLEOTIDE SEQUENCE</scope>
    <source>
        <strain evidence="2">Race5_Kim</strain>
    </source>
</reference>
<reference evidence="2" key="2">
    <citation type="journal article" date="2022" name="Microb. Genom.">
        <title>A chromosome-scale genome assembly of the tomato pathogen Cladosporium fulvum reveals a compartmentalized genome architecture and the presence of a dispensable chromosome.</title>
        <authorList>
            <person name="Zaccaron A.Z."/>
            <person name="Chen L.H."/>
            <person name="Samaras A."/>
            <person name="Stergiopoulos I."/>
        </authorList>
    </citation>
    <scope>NUCLEOTIDE SEQUENCE</scope>
    <source>
        <strain evidence="2">Race5_Kim</strain>
    </source>
</reference>
<dbReference type="Proteomes" id="UP000756132">
    <property type="component" value="Chromosome 12"/>
</dbReference>
<dbReference type="AlphaFoldDB" id="A0A9Q8UW80"/>
<organism evidence="2 3">
    <name type="scientific">Passalora fulva</name>
    <name type="common">Tomato leaf mold</name>
    <name type="synonym">Cladosporium fulvum</name>
    <dbReference type="NCBI Taxonomy" id="5499"/>
    <lineage>
        <taxon>Eukaryota</taxon>
        <taxon>Fungi</taxon>
        <taxon>Dikarya</taxon>
        <taxon>Ascomycota</taxon>
        <taxon>Pezizomycotina</taxon>
        <taxon>Dothideomycetes</taxon>
        <taxon>Dothideomycetidae</taxon>
        <taxon>Mycosphaerellales</taxon>
        <taxon>Mycosphaerellaceae</taxon>
        <taxon>Fulvia</taxon>
    </lineage>
</organism>
<gene>
    <name evidence="2" type="ORF">CLAFUR5_13435</name>
</gene>
<sequence length="285" mass="31870">MEPTTPIKKGSLSTNNKTPQLPPAPRKPAPTGRLTHVSTSIKMKVPNPITPIRNSDEPDETFDKPPPAARKPAPSARLYNAALKSVTERILKDFGHRVTLDALKRWSSLLDCKDVAKGVEAVTFTVPKIADNEREQYYDTFTKIFVKMPNLRDIKIRGSQKIAETVDIGVDHEVLAFFFNAQKNSLCFVDLDDVLCCNGPWSMILPSLQRTSLSMAHFTNLRASPNPKYCMFWGKERQTHSVWNAATKGLEYVVVERSQAAMTGKEAVKAGIELMLEGSRWVKVD</sequence>
<dbReference type="KEGG" id="ffu:CLAFUR5_13435"/>
<evidence type="ECO:0000256" key="1">
    <source>
        <dbReference type="SAM" id="MobiDB-lite"/>
    </source>
</evidence>
<feature type="region of interest" description="Disordered" evidence="1">
    <location>
        <begin position="1"/>
        <end position="74"/>
    </location>
</feature>
<dbReference type="GeneID" id="71993313"/>
<keyword evidence="3" id="KW-1185">Reference proteome</keyword>
<protein>
    <submittedName>
        <fullName evidence="2">Uncharacterized protein</fullName>
    </submittedName>
</protein>
<evidence type="ECO:0000313" key="3">
    <source>
        <dbReference type="Proteomes" id="UP000756132"/>
    </source>
</evidence>
<dbReference type="EMBL" id="CP090174">
    <property type="protein sequence ID" value="UJO24627.1"/>
    <property type="molecule type" value="Genomic_DNA"/>
</dbReference>